<accession>A0A0D1YNN2</accession>
<gene>
    <name evidence="1" type="ORF">PV09_06463</name>
</gene>
<dbReference type="HOGENOM" id="CLU_987664_0_0_1"/>
<evidence type="ECO:0000313" key="1">
    <source>
        <dbReference type="EMBL" id="KIW02317.1"/>
    </source>
</evidence>
<dbReference type="OrthoDB" id="3769501at2759"/>
<dbReference type="GeneID" id="27314436"/>
<dbReference type="PANTHER" id="PTHR37012">
    <property type="entry name" value="B-ZIP TRANSCRIPTION FACTOR (EUROFUNG)-RELATED"/>
    <property type="match status" value="1"/>
</dbReference>
<keyword evidence="2" id="KW-1185">Reference proteome</keyword>
<name>A0A0D1YNN2_9PEZI</name>
<dbReference type="EMBL" id="KN847550">
    <property type="protein sequence ID" value="KIW02317.1"/>
    <property type="molecule type" value="Genomic_DNA"/>
</dbReference>
<sequence>MIRDNEFRSAADGNDIFPLGSDAGEISSSPPNLISALDAWGLEGRLNFPVESDTNAEWQYNFSIDFPAFYDGFQAPPGELITSTSQRTPSDLAEGAGGSDFIQGQARANAIRDRESLWSCLPKHCDPTGPFDEMILDLLRTYRDRNHMTETPLEFGHSDFPSVNSLLNPIIDEPDKPVSSTIARHMARVIRVNTLPEKIALLYITCMLIRWQICPSAENYATMPRFMQPGSAQLVIAHPVWIDTIGWPKARQRLIEEMDFTEYPDWASLITRSFSINWPYGL</sequence>
<protein>
    <submittedName>
        <fullName evidence="1">Uncharacterized protein</fullName>
    </submittedName>
</protein>
<dbReference type="RefSeq" id="XP_016212186.1">
    <property type="nucleotide sequence ID" value="XM_016360104.1"/>
</dbReference>
<proteinExistence type="predicted"/>
<evidence type="ECO:0000313" key="2">
    <source>
        <dbReference type="Proteomes" id="UP000053259"/>
    </source>
</evidence>
<dbReference type="InParanoid" id="A0A0D1YNN2"/>
<dbReference type="InterPro" id="IPR021833">
    <property type="entry name" value="DUF3425"/>
</dbReference>
<dbReference type="AlphaFoldDB" id="A0A0D1YNN2"/>
<reference evidence="1 2" key="1">
    <citation type="submission" date="2015-01" db="EMBL/GenBank/DDBJ databases">
        <title>The Genome Sequence of Ochroconis gallopava CBS43764.</title>
        <authorList>
            <consortium name="The Broad Institute Genomics Platform"/>
            <person name="Cuomo C."/>
            <person name="de Hoog S."/>
            <person name="Gorbushina A."/>
            <person name="Stielow B."/>
            <person name="Teixiera M."/>
            <person name="Abouelleil A."/>
            <person name="Chapman S.B."/>
            <person name="Priest M."/>
            <person name="Young S.K."/>
            <person name="Wortman J."/>
            <person name="Nusbaum C."/>
            <person name="Birren B."/>
        </authorList>
    </citation>
    <scope>NUCLEOTIDE SEQUENCE [LARGE SCALE GENOMIC DNA]</scope>
    <source>
        <strain evidence="1 2">CBS 43764</strain>
    </source>
</reference>
<organism evidence="1 2">
    <name type="scientific">Verruconis gallopava</name>
    <dbReference type="NCBI Taxonomy" id="253628"/>
    <lineage>
        <taxon>Eukaryota</taxon>
        <taxon>Fungi</taxon>
        <taxon>Dikarya</taxon>
        <taxon>Ascomycota</taxon>
        <taxon>Pezizomycotina</taxon>
        <taxon>Dothideomycetes</taxon>
        <taxon>Pleosporomycetidae</taxon>
        <taxon>Venturiales</taxon>
        <taxon>Sympoventuriaceae</taxon>
        <taxon>Verruconis</taxon>
    </lineage>
</organism>
<dbReference type="Proteomes" id="UP000053259">
    <property type="component" value="Unassembled WGS sequence"/>
</dbReference>
<dbReference type="Pfam" id="PF11905">
    <property type="entry name" value="DUF3425"/>
    <property type="match status" value="1"/>
</dbReference>
<dbReference type="VEuPathDB" id="FungiDB:PV09_06463"/>